<dbReference type="PROSITE" id="PS50914">
    <property type="entry name" value="BON"/>
    <property type="match status" value="2"/>
</dbReference>
<feature type="domain" description="BON" evidence="2">
    <location>
        <begin position="44"/>
        <end position="113"/>
    </location>
</feature>
<gene>
    <name evidence="3" type="ORF">BCF53_105160</name>
</gene>
<dbReference type="Proteomes" id="UP000295793">
    <property type="component" value="Unassembled WGS sequence"/>
</dbReference>
<reference evidence="3 4" key="1">
    <citation type="submission" date="2019-03" db="EMBL/GenBank/DDBJ databases">
        <title>Genomic Encyclopedia of Archaeal and Bacterial Type Strains, Phase II (KMG-II): from individual species to whole genera.</title>
        <authorList>
            <person name="Goeker M."/>
        </authorList>
    </citation>
    <scope>NUCLEOTIDE SEQUENCE [LARGE SCALE GENOMIC DNA]</scope>
    <source>
        <strain evidence="3 4">DSM 15388</strain>
    </source>
</reference>
<name>A0A4R3I8T3_9GAMM</name>
<evidence type="ECO:0000313" key="4">
    <source>
        <dbReference type="Proteomes" id="UP000295793"/>
    </source>
</evidence>
<dbReference type="InterPro" id="IPR014004">
    <property type="entry name" value="Transpt-assoc_nodulatn_dom_bac"/>
</dbReference>
<evidence type="ECO:0000259" key="2">
    <source>
        <dbReference type="PROSITE" id="PS50914"/>
    </source>
</evidence>
<dbReference type="SMART" id="SM00749">
    <property type="entry name" value="BON"/>
    <property type="match status" value="2"/>
</dbReference>
<dbReference type="RefSeq" id="WP_132701186.1">
    <property type="nucleotide sequence ID" value="NZ_SLZR01000005.1"/>
</dbReference>
<keyword evidence="4" id="KW-1185">Reference proteome</keyword>
<dbReference type="OrthoDB" id="9783990at2"/>
<dbReference type="Pfam" id="PF04972">
    <property type="entry name" value="BON"/>
    <property type="match status" value="2"/>
</dbReference>
<protein>
    <submittedName>
        <fullName evidence="3">Osmotically-inducible protein OsmY</fullName>
    </submittedName>
</protein>
<evidence type="ECO:0000256" key="1">
    <source>
        <dbReference type="SAM" id="SignalP"/>
    </source>
</evidence>
<feature type="domain" description="BON" evidence="2">
    <location>
        <begin position="122"/>
        <end position="189"/>
    </location>
</feature>
<dbReference type="EMBL" id="SLZR01000005">
    <property type="protein sequence ID" value="TCS41732.1"/>
    <property type="molecule type" value="Genomic_DNA"/>
</dbReference>
<comment type="caution">
    <text evidence="3">The sequence shown here is derived from an EMBL/GenBank/DDBJ whole genome shotgun (WGS) entry which is preliminary data.</text>
</comment>
<organism evidence="3 4">
    <name type="scientific">Reinekea marinisedimentorum</name>
    <dbReference type="NCBI Taxonomy" id="230495"/>
    <lineage>
        <taxon>Bacteria</taxon>
        <taxon>Pseudomonadati</taxon>
        <taxon>Pseudomonadota</taxon>
        <taxon>Gammaproteobacteria</taxon>
        <taxon>Oceanospirillales</taxon>
        <taxon>Saccharospirillaceae</taxon>
        <taxon>Reinekea</taxon>
    </lineage>
</organism>
<feature type="chain" id="PRO_5020680310" evidence="1">
    <location>
        <begin position="25"/>
        <end position="189"/>
    </location>
</feature>
<dbReference type="PANTHER" id="PTHR34606:SF15">
    <property type="entry name" value="BON DOMAIN-CONTAINING PROTEIN"/>
    <property type="match status" value="1"/>
</dbReference>
<feature type="signal peptide" evidence="1">
    <location>
        <begin position="1"/>
        <end position="24"/>
    </location>
</feature>
<dbReference type="InterPro" id="IPR007055">
    <property type="entry name" value="BON_dom"/>
</dbReference>
<dbReference type="PANTHER" id="PTHR34606">
    <property type="entry name" value="BON DOMAIN-CONTAINING PROTEIN"/>
    <property type="match status" value="1"/>
</dbReference>
<accession>A0A4R3I8T3</accession>
<proteinExistence type="predicted"/>
<keyword evidence="1" id="KW-0732">Signal</keyword>
<evidence type="ECO:0000313" key="3">
    <source>
        <dbReference type="EMBL" id="TCS41732.1"/>
    </source>
</evidence>
<sequence>MIQKLFAALTLLVVLNGCTTLTSAVTEDPITTDPEGRTMGEVIDDKNTRTRLAVNLEKYDERYKEANVDIYVNAGVVLIVGQVPTAEMVQRATELLSSDTQVQAIHNHLTAEPNIKTSLASSDKWLGVKVRSRMFSADNFSSSNIDVIVQKGVVYIMGRVTEETADRAVQIASEVNGVQKVVKVFQIIP</sequence>
<dbReference type="AlphaFoldDB" id="A0A4R3I8T3"/>
<dbReference type="InterPro" id="IPR051686">
    <property type="entry name" value="Lipoprotein_DolP"/>
</dbReference>